<evidence type="ECO:0000313" key="8">
    <source>
        <dbReference type="EMBL" id="GFP92941.1"/>
    </source>
</evidence>
<keyword evidence="4" id="KW-0560">Oxidoreductase</keyword>
<dbReference type="InterPro" id="IPR001128">
    <property type="entry name" value="Cyt_P450"/>
</dbReference>
<keyword evidence="7" id="KW-0812">Transmembrane</keyword>
<evidence type="ECO:0000256" key="2">
    <source>
        <dbReference type="ARBA" id="ARBA00022617"/>
    </source>
</evidence>
<dbReference type="Gene3D" id="1.10.630.10">
    <property type="entry name" value="Cytochrome P450"/>
    <property type="match status" value="1"/>
</dbReference>
<dbReference type="EMBL" id="BMAC01000296">
    <property type="protein sequence ID" value="GFP92941.1"/>
    <property type="molecule type" value="Genomic_DNA"/>
</dbReference>
<sequence length="313" mass="35710">MEFELSLFVILVSLSLFVLLVLHKLGPHPKTNKPKPNLPPGPWKWPFIGNLHLFAGSSPPQRTLRDLAKKYGPLMHLRLGEVDNIIVSSAEMAKHFMKTHDTNFANRPLLLVAETNHNPNIAFSPYGEYWRQMRKICTLELLAARRVRSFQPIREAEVLDLCKWIAQQENQKINLTERISMTIYDIMVRASVGKKNSANAKFIATIKEVVDFLSVFRIADVYPSIKFLTAISGTKRKLVEMQRQLDKMMTNIVEERRNNIYNDDEGGNKQEDLLDVLLNIQRGGSLQLPSTPVNINGTLLVSSLILNSNNFYK</sequence>
<reference evidence="8" key="1">
    <citation type="submission" date="2020-07" db="EMBL/GenBank/DDBJ databases">
        <title>Ethylene signaling mediates host invasion by parasitic plants.</title>
        <authorList>
            <person name="Yoshida S."/>
        </authorList>
    </citation>
    <scope>NUCLEOTIDE SEQUENCE</scope>
    <source>
        <strain evidence="8">Okayama</strain>
    </source>
</reference>
<evidence type="ECO:0000256" key="7">
    <source>
        <dbReference type="SAM" id="Phobius"/>
    </source>
</evidence>
<dbReference type="GO" id="GO:0016705">
    <property type="term" value="F:oxidoreductase activity, acting on paired donors, with incorporation or reduction of molecular oxygen"/>
    <property type="evidence" value="ECO:0007669"/>
    <property type="project" value="InterPro"/>
</dbReference>
<evidence type="ECO:0000256" key="6">
    <source>
        <dbReference type="SAM" id="Coils"/>
    </source>
</evidence>
<dbReference type="Proteomes" id="UP000653305">
    <property type="component" value="Unassembled WGS sequence"/>
</dbReference>
<dbReference type="PANTHER" id="PTHR47955">
    <property type="entry name" value="CYTOCHROME P450 FAMILY 71 PROTEIN"/>
    <property type="match status" value="1"/>
</dbReference>
<keyword evidence="7" id="KW-1133">Transmembrane helix</keyword>
<organism evidence="8 9">
    <name type="scientific">Phtheirospermum japonicum</name>
    <dbReference type="NCBI Taxonomy" id="374723"/>
    <lineage>
        <taxon>Eukaryota</taxon>
        <taxon>Viridiplantae</taxon>
        <taxon>Streptophyta</taxon>
        <taxon>Embryophyta</taxon>
        <taxon>Tracheophyta</taxon>
        <taxon>Spermatophyta</taxon>
        <taxon>Magnoliopsida</taxon>
        <taxon>eudicotyledons</taxon>
        <taxon>Gunneridae</taxon>
        <taxon>Pentapetalae</taxon>
        <taxon>asterids</taxon>
        <taxon>lamiids</taxon>
        <taxon>Lamiales</taxon>
        <taxon>Orobanchaceae</taxon>
        <taxon>Orobanchaceae incertae sedis</taxon>
        <taxon>Phtheirospermum</taxon>
    </lineage>
</organism>
<comment type="caution">
    <text evidence="8">The sequence shown here is derived from an EMBL/GenBank/DDBJ whole genome shotgun (WGS) entry which is preliminary data.</text>
</comment>
<protein>
    <submittedName>
        <fullName evidence="8">Premnaspirodiene oxygenase</fullName>
    </submittedName>
</protein>
<evidence type="ECO:0000256" key="5">
    <source>
        <dbReference type="ARBA" id="ARBA00023004"/>
    </source>
</evidence>
<dbReference type="GO" id="GO:0020037">
    <property type="term" value="F:heme binding"/>
    <property type="evidence" value="ECO:0007669"/>
    <property type="project" value="InterPro"/>
</dbReference>
<dbReference type="GO" id="GO:0004497">
    <property type="term" value="F:monooxygenase activity"/>
    <property type="evidence" value="ECO:0007669"/>
    <property type="project" value="InterPro"/>
</dbReference>
<dbReference type="GO" id="GO:0005506">
    <property type="term" value="F:iron ion binding"/>
    <property type="evidence" value="ECO:0007669"/>
    <property type="project" value="InterPro"/>
</dbReference>
<evidence type="ECO:0000256" key="4">
    <source>
        <dbReference type="ARBA" id="ARBA00023002"/>
    </source>
</evidence>
<evidence type="ECO:0000256" key="3">
    <source>
        <dbReference type="ARBA" id="ARBA00022723"/>
    </source>
</evidence>
<comment type="similarity">
    <text evidence="1">Belongs to the cytochrome P450 family.</text>
</comment>
<keyword evidence="6" id="KW-0175">Coiled coil</keyword>
<keyword evidence="2" id="KW-0349">Heme</keyword>
<proteinExistence type="inferred from homology"/>
<dbReference type="SUPFAM" id="SSF48264">
    <property type="entry name" value="Cytochrome P450"/>
    <property type="match status" value="1"/>
</dbReference>
<dbReference type="Pfam" id="PF00067">
    <property type="entry name" value="p450"/>
    <property type="match status" value="1"/>
</dbReference>
<dbReference type="AlphaFoldDB" id="A0A830CF37"/>
<keyword evidence="9" id="KW-1185">Reference proteome</keyword>
<dbReference type="PANTHER" id="PTHR47955:SF8">
    <property type="entry name" value="CYTOCHROME P450 71D11-LIKE"/>
    <property type="match status" value="1"/>
</dbReference>
<gene>
    <name evidence="8" type="ORF">PHJA_001438400</name>
</gene>
<evidence type="ECO:0000313" key="9">
    <source>
        <dbReference type="Proteomes" id="UP000653305"/>
    </source>
</evidence>
<keyword evidence="3" id="KW-0479">Metal-binding</keyword>
<keyword evidence="7" id="KW-0472">Membrane</keyword>
<keyword evidence="5" id="KW-0408">Iron</keyword>
<feature type="transmembrane region" description="Helical" evidence="7">
    <location>
        <begin position="6"/>
        <end position="25"/>
    </location>
</feature>
<evidence type="ECO:0000256" key="1">
    <source>
        <dbReference type="ARBA" id="ARBA00010617"/>
    </source>
</evidence>
<dbReference type="InterPro" id="IPR036396">
    <property type="entry name" value="Cyt_P450_sf"/>
</dbReference>
<name>A0A830CF37_9LAMI</name>
<accession>A0A830CF37</accession>
<feature type="coiled-coil region" evidence="6">
    <location>
        <begin position="231"/>
        <end position="258"/>
    </location>
</feature>
<dbReference type="OrthoDB" id="1470350at2759"/>